<feature type="domain" description="PilZ" evidence="2">
    <location>
        <begin position="2"/>
        <end position="92"/>
    </location>
</feature>
<evidence type="ECO:0000313" key="4">
    <source>
        <dbReference type="Proteomes" id="UP000782554"/>
    </source>
</evidence>
<dbReference type="EMBL" id="JAIGNU010000002">
    <property type="protein sequence ID" value="MBX7501747.1"/>
    <property type="molecule type" value="Genomic_DNA"/>
</dbReference>
<proteinExistence type="predicted"/>
<sequence length="241" mass="26855">MERRVSHRATAKQKVHARVSGATIQLTLLDLSVSGCKARCKSSAIEQGAPVTLVLSDNERIPGEVVWFDAGVAGIRFDRELSLESFLRLVQRGVAEMRDDAALRDAFGRRLPELSSKKKVVKVEPSDRRREPRSELRCDATVRLGYQRDLKVKIYNLSANGCLLRHRIEQLVIEDRIGVTLPEFESFSGTVVWNSGHKAGVRFDRPLHAAVLELIVARQRQDQGGKTTRDSSGNGQARLAC</sequence>
<feature type="domain" description="PilZ" evidence="2">
    <location>
        <begin position="127"/>
        <end position="215"/>
    </location>
</feature>
<evidence type="ECO:0000313" key="3">
    <source>
        <dbReference type="EMBL" id="MBX7501747.1"/>
    </source>
</evidence>
<gene>
    <name evidence="3" type="ORF">K3181_09880</name>
</gene>
<dbReference type="SUPFAM" id="SSF141371">
    <property type="entry name" value="PilZ domain-like"/>
    <property type="match status" value="2"/>
</dbReference>
<evidence type="ECO:0000256" key="1">
    <source>
        <dbReference type="SAM" id="MobiDB-lite"/>
    </source>
</evidence>
<dbReference type="Proteomes" id="UP000782554">
    <property type="component" value="Unassembled WGS sequence"/>
</dbReference>
<dbReference type="InterPro" id="IPR009875">
    <property type="entry name" value="PilZ_domain"/>
</dbReference>
<protein>
    <submittedName>
        <fullName evidence="3">PilZ domain-containing protein</fullName>
    </submittedName>
</protein>
<dbReference type="RefSeq" id="WP_221602950.1">
    <property type="nucleotide sequence ID" value="NZ_JAIGNU010000002.1"/>
</dbReference>
<organism evidence="3 4">
    <name type="scientific">Qipengyuania mesophila</name>
    <dbReference type="NCBI Taxonomy" id="2867246"/>
    <lineage>
        <taxon>Bacteria</taxon>
        <taxon>Pseudomonadati</taxon>
        <taxon>Pseudomonadota</taxon>
        <taxon>Alphaproteobacteria</taxon>
        <taxon>Sphingomonadales</taxon>
        <taxon>Erythrobacteraceae</taxon>
        <taxon>Qipengyuania</taxon>
    </lineage>
</organism>
<dbReference type="Gene3D" id="2.40.10.220">
    <property type="entry name" value="predicted glycosyltransferase like domains"/>
    <property type="match status" value="2"/>
</dbReference>
<reference evidence="3 4" key="1">
    <citation type="submission" date="2021-08" db="EMBL/GenBank/DDBJ databases">
        <title>Comparative Genomics Analysis of the Genus Qipengyuania Reveals Extensive Genetic Diversity and Metabolic Versatility, Including the Description of Fifteen Novel Species.</title>
        <authorList>
            <person name="Liu Y."/>
        </authorList>
    </citation>
    <scope>NUCLEOTIDE SEQUENCE [LARGE SCALE GENOMIC DNA]</scope>
    <source>
        <strain evidence="3 4">YG27</strain>
    </source>
</reference>
<evidence type="ECO:0000259" key="2">
    <source>
        <dbReference type="Pfam" id="PF07238"/>
    </source>
</evidence>
<comment type="caution">
    <text evidence="3">The sequence shown here is derived from an EMBL/GenBank/DDBJ whole genome shotgun (WGS) entry which is preliminary data.</text>
</comment>
<name>A0ABS7JVX7_9SPHN</name>
<keyword evidence="4" id="KW-1185">Reference proteome</keyword>
<dbReference type="Pfam" id="PF07238">
    <property type="entry name" value="PilZ"/>
    <property type="match status" value="2"/>
</dbReference>
<accession>A0ABS7JVX7</accession>
<feature type="region of interest" description="Disordered" evidence="1">
    <location>
        <begin position="222"/>
        <end position="241"/>
    </location>
</feature>